<dbReference type="Pfam" id="PF06169">
    <property type="entry name" value="DUF982"/>
    <property type="match status" value="1"/>
</dbReference>
<evidence type="ECO:0000313" key="2">
    <source>
        <dbReference type="Proteomes" id="UP001230978"/>
    </source>
</evidence>
<reference evidence="1 2" key="1">
    <citation type="submission" date="2023-04" db="EMBL/GenBank/DDBJ databases">
        <title>YMD61, complete Genome.</title>
        <authorList>
            <person name="Zhang J."/>
        </authorList>
    </citation>
    <scope>NUCLEOTIDE SEQUENCE [LARGE SCALE GENOMIC DNA]</scope>
    <source>
        <strain evidence="1 2">YMD61</strain>
    </source>
</reference>
<dbReference type="InterPro" id="IPR010385">
    <property type="entry name" value="DUF982"/>
</dbReference>
<accession>A0ABY8Q933</accession>
<protein>
    <submittedName>
        <fullName evidence="1">DUF982 domain-containing protein</fullName>
    </submittedName>
</protein>
<dbReference type="RefSeq" id="WP_281466989.1">
    <property type="nucleotide sequence ID" value="NZ_CP124535.1"/>
</dbReference>
<sequence length="103" mass="11575">MRFRSRYKKDNALIEINWGRPLSFVMSPEGDVQTFSTIEQARHWLLRKWPIADDARLIALQQVDAAMNCLVPVGVARRAFAAAAKSAGFIPEELVGYTARRAA</sequence>
<gene>
    <name evidence="1" type="ORF">QF092_01690</name>
</gene>
<dbReference type="EMBL" id="CP124535">
    <property type="protein sequence ID" value="WGV16551.1"/>
    <property type="molecule type" value="Genomic_DNA"/>
</dbReference>
<keyword evidence="2" id="KW-1185">Reference proteome</keyword>
<dbReference type="Gene3D" id="6.10.250.730">
    <property type="match status" value="1"/>
</dbReference>
<name>A0ABY8Q933_9RHOB</name>
<proteinExistence type="predicted"/>
<evidence type="ECO:0000313" key="1">
    <source>
        <dbReference type="EMBL" id="WGV16551.1"/>
    </source>
</evidence>
<dbReference type="Proteomes" id="UP001230978">
    <property type="component" value="Chromosome"/>
</dbReference>
<organism evidence="1 2">
    <name type="scientific">Fuscovulum ytuae</name>
    <dbReference type="NCBI Taxonomy" id="3042299"/>
    <lineage>
        <taxon>Bacteria</taxon>
        <taxon>Pseudomonadati</taxon>
        <taxon>Pseudomonadota</taxon>
        <taxon>Alphaproteobacteria</taxon>
        <taxon>Rhodobacterales</taxon>
        <taxon>Paracoccaceae</taxon>
        <taxon>Fuscovulum</taxon>
    </lineage>
</organism>